<comment type="caution">
    <text evidence="1">The sequence shown here is derived from an EMBL/GenBank/DDBJ whole genome shotgun (WGS) entry which is preliminary data.</text>
</comment>
<name>A0ABU5Z7W3_9FLAO</name>
<dbReference type="RefSeq" id="WP_323983333.1">
    <property type="nucleotide sequence ID" value="NZ_JAYKBW010000007.1"/>
</dbReference>
<organism evidence="1 2">
    <name type="scientific">Capnocytophaga gingivalis</name>
    <dbReference type="NCBI Taxonomy" id="1017"/>
    <lineage>
        <taxon>Bacteria</taxon>
        <taxon>Pseudomonadati</taxon>
        <taxon>Bacteroidota</taxon>
        <taxon>Flavobacteriia</taxon>
        <taxon>Flavobacteriales</taxon>
        <taxon>Flavobacteriaceae</taxon>
        <taxon>Capnocytophaga</taxon>
    </lineage>
</organism>
<proteinExistence type="predicted"/>
<dbReference type="EMBL" id="JAYKBW010000007">
    <property type="protein sequence ID" value="MEB3075055.1"/>
    <property type="molecule type" value="Genomic_DNA"/>
</dbReference>
<dbReference type="Proteomes" id="UP001311730">
    <property type="component" value="Unassembled WGS sequence"/>
</dbReference>
<evidence type="ECO:0000313" key="1">
    <source>
        <dbReference type="EMBL" id="MEB3075055.1"/>
    </source>
</evidence>
<evidence type="ECO:0000313" key="2">
    <source>
        <dbReference type="Proteomes" id="UP001311730"/>
    </source>
</evidence>
<protein>
    <submittedName>
        <fullName evidence="1">Uncharacterized protein</fullName>
    </submittedName>
</protein>
<reference evidence="1 2" key="1">
    <citation type="submission" date="2023-12" db="EMBL/GenBank/DDBJ databases">
        <title>Genomic sequences of Capnocytophaga and Parvimonas strains.</title>
        <authorList>
            <person name="Watt R.M."/>
            <person name="Wang M."/>
            <person name="Yang T."/>
            <person name="Tong W.M."/>
        </authorList>
    </citation>
    <scope>NUCLEOTIDE SEQUENCE [LARGE SCALE GENOMIC DNA]</scope>
    <source>
        <strain evidence="1 2">CCUG 13096</strain>
    </source>
</reference>
<gene>
    <name evidence="1" type="ORF">VJJ08_07065</name>
</gene>
<sequence length="101" mass="12058">MNNRHYELRKWLILNFSLNQAEIIYELIKDFSKDDIELYKTVCNGCHIDTLKRMDFVKGKTSEYTKNALKIMDLLEKVGRGRDIRAEDFLKNIIDNPKRFT</sequence>
<accession>A0ABU5Z7W3</accession>
<keyword evidence="2" id="KW-1185">Reference proteome</keyword>